<dbReference type="InterPro" id="IPR050583">
    <property type="entry name" value="Mycobacterial_A85_antigen"/>
</dbReference>
<dbReference type="OrthoDB" id="184793at2759"/>
<dbReference type="EMBL" id="MJFZ01000583">
    <property type="protein sequence ID" value="RAW27191.1"/>
    <property type="molecule type" value="Genomic_DNA"/>
</dbReference>
<dbReference type="Pfam" id="PF00756">
    <property type="entry name" value="Esterase"/>
    <property type="match status" value="1"/>
</dbReference>
<dbReference type="Proteomes" id="UP000774804">
    <property type="component" value="Unassembled WGS sequence"/>
</dbReference>
<evidence type="ECO:0000313" key="1">
    <source>
        <dbReference type="EMBL" id="KAG2862214.1"/>
    </source>
</evidence>
<evidence type="ECO:0000313" key="2">
    <source>
        <dbReference type="EMBL" id="KAG2926871.1"/>
    </source>
</evidence>
<dbReference type="Proteomes" id="UP000688947">
    <property type="component" value="Unassembled WGS sequence"/>
</dbReference>
<dbReference type="EMBL" id="RCMI01000191">
    <property type="protein sequence ID" value="KAG2926871.1"/>
    <property type="molecule type" value="Genomic_DNA"/>
</dbReference>
<name>A0A329RRR5_9STRA</name>
<sequence length="528" mass="59752">MNRALETVFSDFSRHATTRSYYSYPEGSRKSNFVFRVTYEGQEPIEDGRVILFFAPSPESEPRFEAFDLEAPRPIFAKDVRNVQPGDVIEFESTEYSTPEALGFVPQNLDVFSNELFVQALIHHDVNDPDANSRVGNTYSKPVEVRFDDDEADNVVKIVADQVVEETMDLTPTEWVEHISMKSELLSEYHNQDVYMMASIVLPKNYETLKDSQHFPTVYYIEGFTGTESYAKRAKGFLSSEMGRDWQAGRWPMPMLRVTLGSRFKFGHTSFADTDANGPWGTALVTEFIPYLEGLYPAIPSAAGRFLHGHSSGAWSTLWLQLQFPDFFGGTWSSAPDPVDFSRFQVVNIYEAENAYWDANGHPYPTSRSNGLTMCSNRDENLVERVYGRGNGGQWDAFFALFSPRGANGMPIPLFDKVSGEINQDVAKYWERFDICKFLRKQPELLTTKLRGKVHVICGVEDTYYLDFACRSLQKLVGNSKDNAQDGSAVPNYVAMVPGDHTSIRSRAHYIQVYSEIAAAYKHNAKAT</sequence>
<evidence type="ECO:0000313" key="5">
    <source>
        <dbReference type="EMBL" id="KAG3224945.1"/>
    </source>
</evidence>
<reference evidence="1" key="2">
    <citation type="submission" date="2018-10" db="EMBL/GenBank/DDBJ databases">
        <title>Effector identification in a new, highly contiguous assembly of the strawberry crown rot pathogen Phytophthora cactorum.</title>
        <authorList>
            <person name="Armitage A.D."/>
            <person name="Nellist C.F."/>
            <person name="Bates H."/>
            <person name="Vickerstaff R.J."/>
            <person name="Harrison R.J."/>
        </authorList>
    </citation>
    <scope>NUCLEOTIDE SEQUENCE</scope>
    <source>
        <strain evidence="1">15-7</strain>
        <strain evidence="2">4032</strain>
        <strain evidence="3">4040</strain>
        <strain evidence="4">P415</strain>
        <strain evidence="5">P421</strain>
    </source>
</reference>
<dbReference type="EMBL" id="RCMV01000097">
    <property type="protein sequence ID" value="KAG3224945.1"/>
    <property type="molecule type" value="Genomic_DNA"/>
</dbReference>
<proteinExistence type="predicted"/>
<dbReference type="PANTHER" id="PTHR48098">
    <property type="entry name" value="ENTEROCHELIN ESTERASE-RELATED"/>
    <property type="match status" value="1"/>
</dbReference>
<comment type="caution">
    <text evidence="7">The sequence shown here is derived from an EMBL/GenBank/DDBJ whole genome shotgun (WGS) entry which is preliminary data.</text>
</comment>
<keyword evidence="8" id="KW-1185">Reference proteome</keyword>
<accession>A0A329RRR5</accession>
<dbReference type="Proteomes" id="UP000251314">
    <property type="component" value="Unassembled WGS sequence"/>
</dbReference>
<dbReference type="Proteomes" id="UP000735874">
    <property type="component" value="Unassembled WGS sequence"/>
</dbReference>
<dbReference type="Gene3D" id="3.40.50.1820">
    <property type="entry name" value="alpha/beta hydrolase"/>
    <property type="match status" value="1"/>
</dbReference>
<dbReference type="STRING" id="29920.A0A329RRR5"/>
<dbReference type="Proteomes" id="UP000697107">
    <property type="component" value="Unassembled WGS sequence"/>
</dbReference>
<dbReference type="EMBL" id="RCML01000004">
    <property type="protein sequence ID" value="KAG3000172.1"/>
    <property type="molecule type" value="Genomic_DNA"/>
</dbReference>
<dbReference type="EMBL" id="RCMK01000195">
    <property type="protein sequence ID" value="KAG2945016.1"/>
    <property type="molecule type" value="Genomic_DNA"/>
</dbReference>
<organism evidence="7 8">
    <name type="scientific">Phytophthora cactorum</name>
    <dbReference type="NCBI Taxonomy" id="29920"/>
    <lineage>
        <taxon>Eukaryota</taxon>
        <taxon>Sar</taxon>
        <taxon>Stramenopiles</taxon>
        <taxon>Oomycota</taxon>
        <taxon>Peronosporomycetes</taxon>
        <taxon>Peronosporales</taxon>
        <taxon>Peronosporaceae</taxon>
        <taxon>Phytophthora</taxon>
    </lineage>
</organism>
<dbReference type="InterPro" id="IPR000801">
    <property type="entry name" value="Esterase-like"/>
</dbReference>
<dbReference type="AlphaFoldDB" id="A0A329RRR5"/>
<dbReference type="PANTHER" id="PTHR48098:SF3">
    <property type="entry name" value="IRON(III) ENTEROBACTIN ESTERASE"/>
    <property type="match status" value="1"/>
</dbReference>
<dbReference type="InterPro" id="IPR029058">
    <property type="entry name" value="AB_hydrolase_fold"/>
</dbReference>
<reference evidence="6" key="3">
    <citation type="submission" date="2021-01" db="EMBL/GenBank/DDBJ databases">
        <title>Phytophthora aleatoria, a newly-described species from Pinus radiata is distinct from Phytophthora cactorum isolates based on comparative genomics.</title>
        <authorList>
            <person name="Mcdougal R."/>
            <person name="Panda P."/>
            <person name="Williams N."/>
            <person name="Studholme D.J."/>
        </authorList>
    </citation>
    <scope>NUCLEOTIDE SEQUENCE</scope>
    <source>
        <strain evidence="6">NZFS 3830</strain>
    </source>
</reference>
<dbReference type="EMBL" id="RCMG01000134">
    <property type="protein sequence ID" value="KAG2862214.1"/>
    <property type="molecule type" value="Genomic_DNA"/>
</dbReference>
<dbReference type="Proteomes" id="UP000736787">
    <property type="component" value="Unassembled WGS sequence"/>
</dbReference>
<evidence type="ECO:0000313" key="8">
    <source>
        <dbReference type="Proteomes" id="UP000251314"/>
    </source>
</evidence>
<protein>
    <recommendedName>
        <fullName evidence="9">Alpha/Beta hydrolase fold</fullName>
    </recommendedName>
</protein>
<evidence type="ECO:0000313" key="3">
    <source>
        <dbReference type="EMBL" id="KAG2945016.1"/>
    </source>
</evidence>
<dbReference type="VEuPathDB" id="FungiDB:PC110_g16415"/>
<dbReference type="EMBL" id="JAENGZ010000214">
    <property type="protein sequence ID" value="KAG6965085.1"/>
    <property type="molecule type" value="Genomic_DNA"/>
</dbReference>
<dbReference type="Proteomes" id="UP000760860">
    <property type="component" value="Unassembled WGS sequence"/>
</dbReference>
<dbReference type="SUPFAM" id="SSF53474">
    <property type="entry name" value="alpha/beta-Hydrolases"/>
    <property type="match status" value="1"/>
</dbReference>
<gene>
    <name evidence="6" type="ORF">JG687_00005612</name>
    <name evidence="7" type="ORF">PC110_g16415</name>
    <name evidence="1" type="ORF">PC113_g6489</name>
    <name evidence="2" type="ORF">PC115_g7753</name>
    <name evidence="3" type="ORF">PC117_g8803</name>
    <name evidence="4" type="ORF">PC118_g371</name>
    <name evidence="5" type="ORF">PC129_g4420</name>
</gene>
<evidence type="ECO:0008006" key="9">
    <source>
        <dbReference type="Google" id="ProtNLM"/>
    </source>
</evidence>
<evidence type="ECO:0000313" key="4">
    <source>
        <dbReference type="EMBL" id="KAG3000172.1"/>
    </source>
</evidence>
<evidence type="ECO:0000313" key="7">
    <source>
        <dbReference type="EMBL" id="RAW27191.1"/>
    </source>
</evidence>
<evidence type="ECO:0000313" key="6">
    <source>
        <dbReference type="EMBL" id="KAG6965085.1"/>
    </source>
</evidence>
<reference evidence="7 8" key="1">
    <citation type="submission" date="2018-01" db="EMBL/GenBank/DDBJ databases">
        <title>Draft genome of the strawberry crown rot pathogen Phytophthora cactorum.</title>
        <authorList>
            <person name="Armitage A.D."/>
            <person name="Lysoe E."/>
            <person name="Nellist C.F."/>
            <person name="Harrison R.J."/>
            <person name="Brurberg M.B."/>
        </authorList>
    </citation>
    <scope>NUCLEOTIDE SEQUENCE [LARGE SCALE GENOMIC DNA]</scope>
    <source>
        <strain evidence="7 8">10300</strain>
    </source>
</reference>